<keyword evidence="3" id="KW-0813">Transport</keyword>
<dbReference type="Pfam" id="PF00005">
    <property type="entry name" value="ABC_tran"/>
    <property type="match status" value="1"/>
</dbReference>
<dbReference type="GO" id="GO:0055052">
    <property type="term" value="C:ATP-binding cassette (ABC) transporter complex, substrate-binding subunit-containing"/>
    <property type="evidence" value="ECO:0007669"/>
    <property type="project" value="TreeGrafter"/>
</dbReference>
<dbReference type="InterPro" id="IPR003439">
    <property type="entry name" value="ABC_transporter-like_ATP-bd"/>
</dbReference>
<dbReference type="GO" id="GO:0005524">
    <property type="term" value="F:ATP binding"/>
    <property type="evidence" value="ECO:0007669"/>
    <property type="project" value="UniProtKB-KW"/>
</dbReference>
<gene>
    <name evidence="7" type="primary">ugpC</name>
    <name evidence="7" type="ORF">FHP24_13510</name>
</gene>
<feature type="domain" description="ABC transporter" evidence="6">
    <location>
        <begin position="4"/>
        <end position="234"/>
    </location>
</feature>
<evidence type="ECO:0000256" key="2">
    <source>
        <dbReference type="ARBA" id="ARBA00005417"/>
    </source>
</evidence>
<dbReference type="PROSITE" id="PS50893">
    <property type="entry name" value="ABC_TRANSPORTER_2"/>
    <property type="match status" value="1"/>
</dbReference>
<dbReference type="Gene3D" id="2.40.50.140">
    <property type="entry name" value="Nucleic acid-binding proteins"/>
    <property type="match status" value="1"/>
</dbReference>
<keyword evidence="8" id="KW-1185">Reference proteome</keyword>
<evidence type="ECO:0000259" key="6">
    <source>
        <dbReference type="PROSITE" id="PS50893"/>
    </source>
</evidence>
<dbReference type="InterPro" id="IPR015855">
    <property type="entry name" value="ABC_transpr_MalK-like"/>
</dbReference>
<evidence type="ECO:0000256" key="3">
    <source>
        <dbReference type="ARBA" id="ARBA00022448"/>
    </source>
</evidence>
<dbReference type="AlphaFoldDB" id="A0A5C4XKG2"/>
<comment type="similarity">
    <text evidence="2">Belongs to the ABC transporter superfamily.</text>
</comment>
<dbReference type="SUPFAM" id="SSF52540">
    <property type="entry name" value="P-loop containing nucleoside triphosphate hydrolases"/>
    <property type="match status" value="1"/>
</dbReference>
<dbReference type="CDD" id="cd03301">
    <property type="entry name" value="ABC_MalK_N"/>
    <property type="match status" value="1"/>
</dbReference>
<sequence length="364" mass="39314">MGSVSLHNINKSFKAVDVIHDVALEIEDGEFCVLIGPSGSGKSTLLRIIAGLEEVTTGTVSINGKDVTELPPKQRDIAMVFQTYALYPQMTVAENMGFALKLAGMPKAQIAEKVRQTARMLELEPLLERLPKALSGGQRQRVSMGRAIVRDPSVFLFDEPLSNLDAKLRVQVRGEIADLHRRLGTTSIYVTHDQVEAMTLGQKIVVLRDGRVEQAGPPLTLYNDPINTFVASFLGTPSINLIEACVEMRGGEAAARLPDGALLPLGSGHDCREGQAILYGIRPEHVGIVAGGQEGGITATIHAVENTGSDMVILSDAQGFRVSAAFKEQRPLEPGQTVTLIPDHSKVRVFDAGSGKRIRRHENS</sequence>
<protein>
    <submittedName>
        <fullName evidence="7">sn-glycerol-3-phosphate ABC transporter ATP-binding protein UgpC</fullName>
    </submittedName>
</protein>
<dbReference type="GO" id="GO:0140359">
    <property type="term" value="F:ABC-type transporter activity"/>
    <property type="evidence" value="ECO:0007669"/>
    <property type="project" value="InterPro"/>
</dbReference>
<dbReference type="RefSeq" id="WP_139676703.1">
    <property type="nucleotide sequence ID" value="NZ_VDMN01000002.1"/>
</dbReference>
<dbReference type="Gene3D" id="2.40.50.100">
    <property type="match status" value="1"/>
</dbReference>
<dbReference type="InterPro" id="IPR003593">
    <property type="entry name" value="AAA+_ATPase"/>
</dbReference>
<dbReference type="InterPro" id="IPR017871">
    <property type="entry name" value="ABC_transporter-like_CS"/>
</dbReference>
<comment type="caution">
    <text evidence="7">The sequence shown here is derived from an EMBL/GenBank/DDBJ whole genome shotgun (WGS) entry which is preliminary data.</text>
</comment>
<reference evidence="7 8" key="1">
    <citation type="submission" date="2019-06" db="EMBL/GenBank/DDBJ databases">
        <title>The draft genome of Rhizobium smilacinae PTYR-5.</title>
        <authorList>
            <person name="Liu L."/>
            <person name="Li L."/>
            <person name="Zhang X."/>
        </authorList>
    </citation>
    <scope>NUCLEOTIDE SEQUENCE [LARGE SCALE GENOMIC DNA]</scope>
    <source>
        <strain evidence="7 8">PTYR-5</strain>
    </source>
</reference>
<evidence type="ECO:0000256" key="1">
    <source>
        <dbReference type="ARBA" id="ARBA00004417"/>
    </source>
</evidence>
<comment type="subcellular location">
    <subcellularLocation>
        <location evidence="1">Cell inner membrane</location>
        <topology evidence="1">Peripheral membrane protein</topology>
    </subcellularLocation>
</comment>
<dbReference type="NCBIfam" id="NF008653">
    <property type="entry name" value="PRK11650.1"/>
    <property type="match status" value="1"/>
</dbReference>
<dbReference type="GO" id="GO:0008643">
    <property type="term" value="P:carbohydrate transport"/>
    <property type="evidence" value="ECO:0007669"/>
    <property type="project" value="InterPro"/>
</dbReference>
<dbReference type="EMBL" id="VDMN01000002">
    <property type="protein sequence ID" value="TNM63798.1"/>
    <property type="molecule type" value="Genomic_DNA"/>
</dbReference>
<dbReference type="PANTHER" id="PTHR43875:SF10">
    <property type="entry name" value="BLL2173 PROTEIN"/>
    <property type="match status" value="1"/>
</dbReference>
<dbReference type="SUPFAM" id="SSF50331">
    <property type="entry name" value="MOP-like"/>
    <property type="match status" value="1"/>
</dbReference>
<evidence type="ECO:0000313" key="8">
    <source>
        <dbReference type="Proteomes" id="UP000311605"/>
    </source>
</evidence>
<proteinExistence type="inferred from homology"/>
<organism evidence="7 8">
    <name type="scientific">Aliirhizobium smilacinae</name>
    <dbReference type="NCBI Taxonomy" id="1395944"/>
    <lineage>
        <taxon>Bacteria</taxon>
        <taxon>Pseudomonadati</taxon>
        <taxon>Pseudomonadota</taxon>
        <taxon>Alphaproteobacteria</taxon>
        <taxon>Hyphomicrobiales</taxon>
        <taxon>Rhizobiaceae</taxon>
        <taxon>Aliirhizobium</taxon>
    </lineage>
</organism>
<accession>A0A5C4XKG2</accession>
<dbReference type="InterPro" id="IPR012340">
    <property type="entry name" value="NA-bd_OB-fold"/>
</dbReference>
<dbReference type="Pfam" id="PF08402">
    <property type="entry name" value="TOBE_2"/>
    <property type="match status" value="1"/>
</dbReference>
<dbReference type="PANTHER" id="PTHR43875">
    <property type="entry name" value="MALTODEXTRIN IMPORT ATP-BINDING PROTEIN MSMX"/>
    <property type="match status" value="1"/>
</dbReference>
<name>A0A5C4XKG2_9HYPH</name>
<evidence type="ECO:0000256" key="4">
    <source>
        <dbReference type="ARBA" id="ARBA00022741"/>
    </source>
</evidence>
<dbReference type="PROSITE" id="PS00211">
    <property type="entry name" value="ABC_TRANSPORTER_1"/>
    <property type="match status" value="1"/>
</dbReference>
<dbReference type="InterPro" id="IPR027417">
    <property type="entry name" value="P-loop_NTPase"/>
</dbReference>
<dbReference type="FunFam" id="3.40.50.300:FF:000042">
    <property type="entry name" value="Maltose/maltodextrin ABC transporter, ATP-binding protein"/>
    <property type="match status" value="1"/>
</dbReference>
<evidence type="ECO:0000313" key="7">
    <source>
        <dbReference type="EMBL" id="TNM63798.1"/>
    </source>
</evidence>
<dbReference type="Proteomes" id="UP000311605">
    <property type="component" value="Unassembled WGS sequence"/>
</dbReference>
<keyword evidence="5 7" id="KW-0067">ATP-binding</keyword>
<dbReference type="InterPro" id="IPR047641">
    <property type="entry name" value="ABC_transpr_MalK/UgpC-like"/>
</dbReference>
<keyword evidence="4" id="KW-0547">Nucleotide-binding</keyword>
<dbReference type="OrthoDB" id="9802264at2"/>
<evidence type="ECO:0000256" key="5">
    <source>
        <dbReference type="ARBA" id="ARBA00022840"/>
    </source>
</evidence>
<dbReference type="Gene3D" id="3.40.50.300">
    <property type="entry name" value="P-loop containing nucleotide triphosphate hydrolases"/>
    <property type="match status" value="1"/>
</dbReference>
<dbReference type="InterPro" id="IPR008995">
    <property type="entry name" value="Mo/tungstate-bd_C_term_dom"/>
</dbReference>
<dbReference type="SMART" id="SM00382">
    <property type="entry name" value="AAA"/>
    <property type="match status" value="1"/>
</dbReference>
<dbReference type="InterPro" id="IPR013611">
    <property type="entry name" value="Transp-assoc_OB_typ2"/>
</dbReference>
<dbReference type="GO" id="GO:0016887">
    <property type="term" value="F:ATP hydrolysis activity"/>
    <property type="evidence" value="ECO:0007669"/>
    <property type="project" value="InterPro"/>
</dbReference>